<protein>
    <recommendedName>
        <fullName evidence="8">Metallo-beta-lactamase domain-containing protein</fullName>
    </recommendedName>
</protein>
<dbReference type="GO" id="GO:0046872">
    <property type="term" value="F:metal ion binding"/>
    <property type="evidence" value="ECO:0007669"/>
    <property type="project" value="UniProtKB-KW"/>
</dbReference>
<comment type="caution">
    <text evidence="6">The sequence shown here is derived from an EMBL/GenBank/DDBJ whole genome shotgun (WGS) entry which is preliminary data.</text>
</comment>
<accession>A0AAD6XCU1</accession>
<keyword evidence="4" id="KW-0862">Zinc</keyword>
<feature type="chain" id="PRO_5041926153" description="Metallo-beta-lactamase domain-containing protein" evidence="5">
    <location>
        <begin position="19"/>
        <end position="338"/>
    </location>
</feature>
<keyword evidence="7" id="KW-1185">Reference proteome</keyword>
<dbReference type="InterPro" id="IPR036866">
    <property type="entry name" value="RibonucZ/Hydroxyglut_hydro"/>
</dbReference>
<proteinExistence type="inferred from homology"/>
<dbReference type="PANTHER" id="PTHR42978:SF5">
    <property type="entry name" value="METALLO-BETA-LACTAMASE DOMAIN-CONTAINING PROTEIN"/>
    <property type="match status" value="1"/>
</dbReference>
<dbReference type="CDD" id="cd07730">
    <property type="entry name" value="metallo-hydrolase-like_MBL-fold"/>
    <property type="match status" value="1"/>
</dbReference>
<evidence type="ECO:0000256" key="1">
    <source>
        <dbReference type="ARBA" id="ARBA00007749"/>
    </source>
</evidence>
<dbReference type="Gene3D" id="3.60.15.10">
    <property type="entry name" value="Ribonuclease Z/Hydroxyacylglutathione hydrolase-like"/>
    <property type="match status" value="1"/>
</dbReference>
<keyword evidence="5" id="KW-0732">Signal</keyword>
<keyword evidence="3" id="KW-0378">Hydrolase</keyword>
<gene>
    <name evidence="6" type="ORF">C8F04DRAFT_1251070</name>
</gene>
<evidence type="ECO:0000313" key="6">
    <source>
        <dbReference type="EMBL" id="KAJ7043670.1"/>
    </source>
</evidence>
<keyword evidence="2" id="KW-0479">Metal-binding</keyword>
<dbReference type="Proteomes" id="UP001218188">
    <property type="component" value="Unassembled WGS sequence"/>
</dbReference>
<evidence type="ECO:0000256" key="2">
    <source>
        <dbReference type="ARBA" id="ARBA00022723"/>
    </source>
</evidence>
<evidence type="ECO:0000256" key="5">
    <source>
        <dbReference type="SAM" id="SignalP"/>
    </source>
</evidence>
<feature type="signal peptide" evidence="5">
    <location>
        <begin position="1"/>
        <end position="18"/>
    </location>
</feature>
<dbReference type="InterPro" id="IPR051013">
    <property type="entry name" value="MBL_superfamily_lactonases"/>
</dbReference>
<evidence type="ECO:0008006" key="8">
    <source>
        <dbReference type="Google" id="ProtNLM"/>
    </source>
</evidence>
<dbReference type="EMBL" id="JARJCM010000009">
    <property type="protein sequence ID" value="KAJ7043670.1"/>
    <property type="molecule type" value="Genomic_DNA"/>
</dbReference>
<reference evidence="6" key="1">
    <citation type="submission" date="2023-03" db="EMBL/GenBank/DDBJ databases">
        <title>Massive genome expansion in bonnet fungi (Mycena s.s.) driven by repeated elements and novel gene families across ecological guilds.</title>
        <authorList>
            <consortium name="Lawrence Berkeley National Laboratory"/>
            <person name="Harder C.B."/>
            <person name="Miyauchi S."/>
            <person name="Viragh M."/>
            <person name="Kuo A."/>
            <person name="Thoen E."/>
            <person name="Andreopoulos B."/>
            <person name="Lu D."/>
            <person name="Skrede I."/>
            <person name="Drula E."/>
            <person name="Henrissat B."/>
            <person name="Morin E."/>
            <person name="Kohler A."/>
            <person name="Barry K."/>
            <person name="LaButti K."/>
            <person name="Morin E."/>
            <person name="Salamov A."/>
            <person name="Lipzen A."/>
            <person name="Mereny Z."/>
            <person name="Hegedus B."/>
            <person name="Baldrian P."/>
            <person name="Stursova M."/>
            <person name="Weitz H."/>
            <person name="Taylor A."/>
            <person name="Grigoriev I.V."/>
            <person name="Nagy L.G."/>
            <person name="Martin F."/>
            <person name="Kauserud H."/>
        </authorList>
    </citation>
    <scope>NUCLEOTIDE SEQUENCE</scope>
    <source>
        <strain evidence="6">CBHHK200</strain>
    </source>
</reference>
<comment type="similarity">
    <text evidence="1">Belongs to the metallo-beta-lactamase superfamily.</text>
</comment>
<dbReference type="SUPFAM" id="SSF56281">
    <property type="entry name" value="Metallo-hydrolase/oxidoreductase"/>
    <property type="match status" value="1"/>
</dbReference>
<evidence type="ECO:0000256" key="3">
    <source>
        <dbReference type="ARBA" id="ARBA00022801"/>
    </source>
</evidence>
<name>A0AAD6XCU1_9AGAR</name>
<evidence type="ECO:0000256" key="4">
    <source>
        <dbReference type="ARBA" id="ARBA00022833"/>
    </source>
</evidence>
<dbReference type="GO" id="GO:0016787">
    <property type="term" value="F:hydrolase activity"/>
    <property type="evidence" value="ECO:0007669"/>
    <property type="project" value="UniProtKB-KW"/>
</dbReference>
<dbReference type="AlphaFoldDB" id="A0AAD6XCU1"/>
<sequence>MRVLSTLFLAFLAGETHALYRDFGIPASNSVVDVRVFNTGFSTLVNEAHAFTLPVLPGRETPTFPIYAFLLEHKTSGTRFVWDLEIRKDHLSFAPSVAQFFTSGVVTIASADKDVPELLQDGGIALDTIDNVFWSHSHFDHIGDMSKFPTPLAFDFVGHNVTKIDFEAANLTFSGMKAVDYFGDGSFYLLDSPGHISGHMAALARVTPTSFVSLGGDTFHNAAEARPRPQFQLNYPCPAHLVEEIKSSVSTDYFWSPYSRDGDPVAAQVSLEKIATFDSDPDFFVVVAHDASLQESLPYFPESLNNWKETHLKDNTLWNFANQTNPAFVFSPAVNHTM</sequence>
<evidence type="ECO:0000313" key="7">
    <source>
        <dbReference type="Proteomes" id="UP001218188"/>
    </source>
</evidence>
<organism evidence="6 7">
    <name type="scientific">Mycena alexandri</name>
    <dbReference type="NCBI Taxonomy" id="1745969"/>
    <lineage>
        <taxon>Eukaryota</taxon>
        <taxon>Fungi</taxon>
        <taxon>Dikarya</taxon>
        <taxon>Basidiomycota</taxon>
        <taxon>Agaricomycotina</taxon>
        <taxon>Agaricomycetes</taxon>
        <taxon>Agaricomycetidae</taxon>
        <taxon>Agaricales</taxon>
        <taxon>Marasmiineae</taxon>
        <taxon>Mycenaceae</taxon>
        <taxon>Mycena</taxon>
    </lineage>
</organism>
<dbReference type="PANTHER" id="PTHR42978">
    <property type="entry name" value="QUORUM-QUENCHING LACTONASE YTNP-RELATED-RELATED"/>
    <property type="match status" value="1"/>
</dbReference>